<dbReference type="Proteomes" id="UP000279029">
    <property type="component" value="Chromosome"/>
</dbReference>
<evidence type="ECO:0000313" key="1">
    <source>
        <dbReference type="EMBL" id="VDN46183.1"/>
    </source>
</evidence>
<proteinExistence type="predicted"/>
<dbReference type="KEGG" id="cbar:PATL70BA_0336"/>
<evidence type="ECO:0000313" key="2">
    <source>
        <dbReference type="Proteomes" id="UP000279029"/>
    </source>
</evidence>
<reference evidence="1 2" key="1">
    <citation type="submission" date="2018-09" db="EMBL/GenBank/DDBJ databases">
        <authorList>
            <person name="Postec A."/>
        </authorList>
    </citation>
    <scope>NUCLEOTIDE SEQUENCE [LARGE SCALE GENOMIC DNA]</scope>
    <source>
        <strain evidence="1">70B-A</strain>
    </source>
</reference>
<keyword evidence="2" id="KW-1185">Reference proteome</keyword>
<sequence length="30" mass="3671">MSKDEHFIYELNEGLELSRKEIDLKTKFEK</sequence>
<accession>A0A3P7P7I5</accession>
<name>A0A3P7P7I5_9FIRM</name>
<dbReference type="AlphaFoldDB" id="A0A3P7P7I5"/>
<organism evidence="1 2">
    <name type="scientific">Petrocella atlantisensis</name>
    <dbReference type="NCBI Taxonomy" id="2173034"/>
    <lineage>
        <taxon>Bacteria</taxon>
        <taxon>Bacillati</taxon>
        <taxon>Bacillota</taxon>
        <taxon>Clostridia</taxon>
        <taxon>Lachnospirales</taxon>
        <taxon>Vallitaleaceae</taxon>
        <taxon>Petrocella</taxon>
    </lineage>
</organism>
<dbReference type="EMBL" id="LR130778">
    <property type="protein sequence ID" value="VDN46183.1"/>
    <property type="molecule type" value="Genomic_DNA"/>
</dbReference>
<protein>
    <submittedName>
        <fullName evidence="1">Uncharacterized protein</fullName>
    </submittedName>
</protein>
<gene>
    <name evidence="1" type="ORF">PATL70BA_0336</name>
</gene>